<dbReference type="EMBL" id="JAXQNO010000016">
    <property type="protein sequence ID" value="KAK4781455.1"/>
    <property type="molecule type" value="Genomic_DNA"/>
</dbReference>
<dbReference type="InterPro" id="IPR002775">
    <property type="entry name" value="DNA/RNA-bd_Alba-like"/>
</dbReference>
<organism evidence="6 7">
    <name type="scientific">Trapa natans</name>
    <name type="common">Water chestnut</name>
    <dbReference type="NCBI Taxonomy" id="22666"/>
    <lineage>
        <taxon>Eukaryota</taxon>
        <taxon>Viridiplantae</taxon>
        <taxon>Streptophyta</taxon>
        <taxon>Embryophyta</taxon>
        <taxon>Tracheophyta</taxon>
        <taxon>Spermatophyta</taxon>
        <taxon>Magnoliopsida</taxon>
        <taxon>eudicotyledons</taxon>
        <taxon>Gunneridae</taxon>
        <taxon>Pentapetalae</taxon>
        <taxon>rosids</taxon>
        <taxon>malvids</taxon>
        <taxon>Myrtales</taxon>
        <taxon>Lythraceae</taxon>
        <taxon>Trapa</taxon>
    </lineage>
</organism>
<dbReference type="GO" id="GO:0005634">
    <property type="term" value="C:nucleus"/>
    <property type="evidence" value="ECO:0007669"/>
    <property type="project" value="UniProtKB-SubCell"/>
</dbReference>
<accession>A0AAN7LAN5</accession>
<dbReference type="FunFam" id="3.30.110.20:FF:000003">
    <property type="entry name" value="DNA/RNA-binding protein Alba 1"/>
    <property type="match status" value="1"/>
</dbReference>
<feature type="compositionally biased region" description="Basic residues" evidence="4">
    <location>
        <begin position="242"/>
        <end position="253"/>
    </location>
</feature>
<protein>
    <recommendedName>
        <fullName evidence="5">DNA/RNA-binding protein Alba-like domain-containing protein</fullName>
    </recommendedName>
</protein>
<evidence type="ECO:0000313" key="7">
    <source>
        <dbReference type="Proteomes" id="UP001346149"/>
    </source>
</evidence>
<keyword evidence="7" id="KW-1185">Reference proteome</keyword>
<comment type="subcellular location">
    <subcellularLocation>
        <location evidence="1">Nucleus</location>
    </subcellularLocation>
</comment>
<sequence>MWNQVSPIHTNNNLVNPANPLDVTIGKGLAHISLNGALASGHFMAYDPGTLIVNLGVKEDIAAAGKGSVSVQWSEAHHIRRGEINFLCRREKMDRYQRVEKPREETPIDENEIRITSQGRMRSYITYAMSLLQEKGSDEIVFKAMGRAINKTVTIVELIKRRIVGLHQITSIGSIDITDTWEPLEEGLVTLETTRHVSMITITLSKEFDKAPPPGYQPPLAADQVKSTDFEYEGGSPMNGRGRGRGGRGRPRPRGNGYMNPGYGNAEYDDGGYDRNRGYPRGRGRGRGRGFRGRGRGGYNGPQVDVHQDRGYNFDPPAQGRDRGYNYDPPAQDRDRGYNYDQPAQGHDRGYNYDPPAQGRGRGRGRGGSRGRGRGGYRSDGQMQSAA</sequence>
<dbReference type="InterPro" id="IPR051958">
    <property type="entry name" value="Alba-like_NAB"/>
</dbReference>
<evidence type="ECO:0000313" key="6">
    <source>
        <dbReference type="EMBL" id="KAK4781455.1"/>
    </source>
</evidence>
<feature type="compositionally biased region" description="Basic and acidic residues" evidence="4">
    <location>
        <begin position="320"/>
        <end position="338"/>
    </location>
</feature>
<keyword evidence="3" id="KW-0539">Nucleus</keyword>
<gene>
    <name evidence="6" type="ORF">SAY86_015557</name>
</gene>
<evidence type="ECO:0000256" key="3">
    <source>
        <dbReference type="ARBA" id="ARBA00023242"/>
    </source>
</evidence>
<evidence type="ECO:0000256" key="1">
    <source>
        <dbReference type="ARBA" id="ARBA00004123"/>
    </source>
</evidence>
<evidence type="ECO:0000256" key="2">
    <source>
        <dbReference type="ARBA" id="ARBA00008018"/>
    </source>
</evidence>
<feature type="compositionally biased region" description="Basic residues" evidence="4">
    <location>
        <begin position="361"/>
        <end position="375"/>
    </location>
</feature>
<dbReference type="PANTHER" id="PTHR13516:SF14">
    <property type="entry name" value="ALBA DNA_RNA-BINDING PROTEIN"/>
    <property type="match status" value="1"/>
</dbReference>
<evidence type="ECO:0000259" key="5">
    <source>
        <dbReference type="Pfam" id="PF01918"/>
    </source>
</evidence>
<dbReference type="SUPFAM" id="SSF82704">
    <property type="entry name" value="AlbA-like"/>
    <property type="match status" value="1"/>
</dbReference>
<proteinExistence type="inferred from homology"/>
<dbReference type="Gene3D" id="3.30.110.20">
    <property type="entry name" value="Alba-like domain"/>
    <property type="match status" value="1"/>
</dbReference>
<evidence type="ECO:0000256" key="4">
    <source>
        <dbReference type="SAM" id="MobiDB-lite"/>
    </source>
</evidence>
<dbReference type="GO" id="GO:0003723">
    <property type="term" value="F:RNA binding"/>
    <property type="evidence" value="ECO:0007669"/>
    <property type="project" value="TreeGrafter"/>
</dbReference>
<comment type="similarity">
    <text evidence="2">Belongs to the histone-like Alba family.</text>
</comment>
<comment type="caution">
    <text evidence="6">The sequence shown here is derived from an EMBL/GenBank/DDBJ whole genome shotgun (WGS) entry which is preliminary data.</text>
</comment>
<name>A0AAN7LAN5_TRANT</name>
<dbReference type="PANTHER" id="PTHR13516">
    <property type="entry name" value="RIBONUCLEASE P SUBUNIT P25"/>
    <property type="match status" value="1"/>
</dbReference>
<dbReference type="AlphaFoldDB" id="A0AAN7LAN5"/>
<feature type="domain" description="DNA/RNA-binding protein Alba-like" evidence="5">
    <location>
        <begin position="111"/>
        <end position="174"/>
    </location>
</feature>
<dbReference type="Proteomes" id="UP001346149">
    <property type="component" value="Unassembled WGS sequence"/>
</dbReference>
<dbReference type="InterPro" id="IPR036882">
    <property type="entry name" value="Alba-like_dom_sf"/>
</dbReference>
<feature type="compositionally biased region" description="Basic residues" evidence="4">
    <location>
        <begin position="278"/>
        <end position="295"/>
    </location>
</feature>
<feature type="region of interest" description="Disordered" evidence="4">
    <location>
        <begin position="230"/>
        <end position="387"/>
    </location>
</feature>
<reference evidence="6 7" key="1">
    <citation type="journal article" date="2023" name="Hortic Res">
        <title>Pangenome of water caltrop reveals structural variations and asymmetric subgenome divergence after allopolyploidization.</title>
        <authorList>
            <person name="Zhang X."/>
            <person name="Chen Y."/>
            <person name="Wang L."/>
            <person name="Yuan Y."/>
            <person name="Fang M."/>
            <person name="Shi L."/>
            <person name="Lu R."/>
            <person name="Comes H.P."/>
            <person name="Ma Y."/>
            <person name="Chen Y."/>
            <person name="Huang G."/>
            <person name="Zhou Y."/>
            <person name="Zheng Z."/>
            <person name="Qiu Y."/>
        </authorList>
    </citation>
    <scope>NUCLEOTIDE SEQUENCE [LARGE SCALE GENOMIC DNA]</scope>
    <source>
        <strain evidence="6">F231</strain>
    </source>
</reference>
<dbReference type="Pfam" id="PF01918">
    <property type="entry name" value="Alba"/>
    <property type="match status" value="1"/>
</dbReference>